<dbReference type="Pfam" id="PF05345">
    <property type="entry name" value="He_PIG"/>
    <property type="match status" value="1"/>
</dbReference>
<evidence type="ECO:0000256" key="2">
    <source>
        <dbReference type="SAM" id="SignalP"/>
    </source>
</evidence>
<dbReference type="EMBL" id="CADIKK010000087">
    <property type="protein sequence ID" value="CAB3809919.1"/>
    <property type="molecule type" value="Genomic_DNA"/>
</dbReference>
<keyword evidence="2" id="KW-0732">Signal</keyword>
<feature type="chain" id="PRO_5028919277" evidence="2">
    <location>
        <begin position="24"/>
        <end position="591"/>
    </location>
</feature>
<keyword evidence="1" id="KW-0472">Membrane</keyword>
<dbReference type="Gene3D" id="2.60.40.10">
    <property type="entry name" value="Immunoglobulins"/>
    <property type="match status" value="1"/>
</dbReference>
<evidence type="ECO:0000313" key="3">
    <source>
        <dbReference type="EMBL" id="CAB3809919.1"/>
    </source>
</evidence>
<gene>
    <name evidence="3" type="ORF">LMG28614_07165</name>
</gene>
<proteinExistence type="predicted"/>
<organism evidence="3 4">
    <name type="scientific">Paraburkholderia ultramafica</name>
    <dbReference type="NCBI Taxonomy" id="1544867"/>
    <lineage>
        <taxon>Bacteria</taxon>
        <taxon>Pseudomonadati</taxon>
        <taxon>Pseudomonadota</taxon>
        <taxon>Betaproteobacteria</taxon>
        <taxon>Burkholderiales</taxon>
        <taxon>Burkholderiaceae</taxon>
        <taxon>Paraburkholderia</taxon>
    </lineage>
</organism>
<sequence>MRCALRFVFSVVLLHFACLHAQAAEPAAVTACSADSAAAAAQEIGKLAPTLERVRVANRVLFLPSSGVIDLLLFRRLAANVKGEGEPENYRVVVMDSRTADALSRSSAGSSGKPLNPVFSQYVPAAAISAEEATVGPAGTDFMKDESTGSKTLLRYTSSVGGATPFNGDARIYILGCAGADGGVPTFLAALDTTISSRGLSFALAALLCVVSYCLAVIGTYYVRKSQRMSEKAGNAHPTSGTNYASMLRHFDPVVLTAGPNGRGSPAKLQILFFSILVLGLVFYIWMLTGHLTGLSTTVLLLMGISGLGATASAGTEVSKNRLDYENWTWLINRRWLPEGGVAEANMAQWKDIVSSDGQFDVYRFQMVTFSVLVGLALVGAGAHLTDLSSFDIPQALLGILGLSQVVYVAGKLVAPPSIADLDKLIKKLRDAEKTLRDSLDDSNARFLGDTVVLMSEDSGVKAAKVAYGDYLQAWESARTMFEVTLGRLVPEQALHLRPPFPVPHVVCATAGALPVAKLGTPYSVSLTAMGGSGPYTWDLIKGALPPGIAFQPSGVLSGTPNKQGSFAFRLQVVDSATKMAADDFTLQVDP</sequence>
<feature type="transmembrane region" description="Helical" evidence="1">
    <location>
        <begin position="200"/>
        <end position="223"/>
    </location>
</feature>
<evidence type="ECO:0000313" key="4">
    <source>
        <dbReference type="Proteomes" id="UP000494365"/>
    </source>
</evidence>
<keyword evidence="1" id="KW-1133">Transmembrane helix</keyword>
<name>A0A6S7BQJ3_9BURK</name>
<accession>A0A6S7BQJ3</accession>
<feature type="transmembrane region" description="Helical" evidence="1">
    <location>
        <begin position="271"/>
        <end position="289"/>
    </location>
</feature>
<reference evidence="3 4" key="1">
    <citation type="submission" date="2020-04" db="EMBL/GenBank/DDBJ databases">
        <authorList>
            <person name="De Canck E."/>
        </authorList>
    </citation>
    <scope>NUCLEOTIDE SEQUENCE [LARGE SCALE GENOMIC DNA]</scope>
    <source>
        <strain evidence="3 4">LMG 28614</strain>
    </source>
</reference>
<dbReference type="InterPro" id="IPR013783">
    <property type="entry name" value="Ig-like_fold"/>
</dbReference>
<keyword evidence="1" id="KW-0812">Transmembrane</keyword>
<protein>
    <submittedName>
        <fullName evidence="3">Uncharacterized protein</fullName>
    </submittedName>
</protein>
<feature type="signal peptide" evidence="2">
    <location>
        <begin position="1"/>
        <end position="23"/>
    </location>
</feature>
<keyword evidence="4" id="KW-1185">Reference proteome</keyword>
<dbReference type="RefSeq" id="WP_175153972.1">
    <property type="nucleotide sequence ID" value="NZ_CADIKK010000087.1"/>
</dbReference>
<dbReference type="AlphaFoldDB" id="A0A6S7BQJ3"/>
<evidence type="ECO:0000256" key="1">
    <source>
        <dbReference type="SAM" id="Phobius"/>
    </source>
</evidence>
<dbReference type="Proteomes" id="UP000494365">
    <property type="component" value="Unassembled WGS sequence"/>
</dbReference>